<keyword evidence="3" id="KW-0807">Transducer</keyword>
<evidence type="ECO:0000259" key="5">
    <source>
        <dbReference type="PROSITE" id="PS50885"/>
    </source>
</evidence>
<dbReference type="PANTHER" id="PTHR43531">
    <property type="entry name" value="PROTEIN ICFG"/>
    <property type="match status" value="1"/>
</dbReference>
<dbReference type="AlphaFoldDB" id="A0A192D5R7"/>
<accession>A0A192D5R7</accession>
<evidence type="ECO:0000256" key="3">
    <source>
        <dbReference type="PROSITE-ProRule" id="PRU00284"/>
    </source>
</evidence>
<dbReference type="Proteomes" id="UP000078263">
    <property type="component" value="Chromosome"/>
</dbReference>
<dbReference type="EMBL" id="CP016033">
    <property type="protein sequence ID" value="ANK13222.1"/>
    <property type="molecule type" value="Genomic_DNA"/>
</dbReference>
<evidence type="ECO:0000259" key="4">
    <source>
        <dbReference type="PROSITE" id="PS50111"/>
    </source>
</evidence>
<name>A0A192D5R7_9SPHN</name>
<dbReference type="GO" id="GO:0004888">
    <property type="term" value="F:transmembrane signaling receptor activity"/>
    <property type="evidence" value="ECO:0007669"/>
    <property type="project" value="InterPro"/>
</dbReference>
<dbReference type="GO" id="GO:0006935">
    <property type="term" value="P:chemotaxis"/>
    <property type="evidence" value="ECO:0007669"/>
    <property type="project" value="UniProtKB-KW"/>
</dbReference>
<reference evidence="6 7" key="1">
    <citation type="submission" date="2016-05" db="EMBL/GenBank/DDBJ databases">
        <title>Compelete Genome Sequence of Bacteriochlorophyll-Synthesizing Bacterium Porphyrobacter neustonensis DSM 9434.</title>
        <authorList>
            <person name="Shi X.-L."/>
            <person name="Wu Y.-H."/>
            <person name="Cheng H."/>
            <person name="Xu L."/>
            <person name="Zhang X.-Q."/>
            <person name="Wang C.-S."/>
            <person name="Xu X.-W."/>
        </authorList>
    </citation>
    <scope>NUCLEOTIDE SEQUENCE [LARGE SCALE GENOMIC DNA]</scope>
    <source>
        <strain evidence="6 7">DSM 9434</strain>
    </source>
</reference>
<organism evidence="6 7">
    <name type="scientific">Erythrobacter neustonensis</name>
    <dbReference type="NCBI Taxonomy" id="1112"/>
    <lineage>
        <taxon>Bacteria</taxon>
        <taxon>Pseudomonadati</taxon>
        <taxon>Pseudomonadota</taxon>
        <taxon>Alphaproteobacteria</taxon>
        <taxon>Sphingomonadales</taxon>
        <taxon>Erythrobacteraceae</taxon>
        <taxon>Erythrobacter/Porphyrobacter group</taxon>
        <taxon>Erythrobacter</taxon>
    </lineage>
</organism>
<feature type="domain" description="Methyl-accepting transducer" evidence="4">
    <location>
        <begin position="220"/>
        <end position="449"/>
    </location>
</feature>
<dbReference type="InterPro" id="IPR039379">
    <property type="entry name" value="Protoglobin_sensor_dom"/>
</dbReference>
<dbReference type="InterPro" id="IPR004089">
    <property type="entry name" value="MCPsignal_dom"/>
</dbReference>
<dbReference type="GO" id="GO:0016020">
    <property type="term" value="C:membrane"/>
    <property type="evidence" value="ECO:0007669"/>
    <property type="project" value="InterPro"/>
</dbReference>
<dbReference type="GO" id="GO:0019825">
    <property type="term" value="F:oxygen binding"/>
    <property type="evidence" value="ECO:0007669"/>
    <property type="project" value="InterPro"/>
</dbReference>
<dbReference type="PRINTS" id="PR00260">
    <property type="entry name" value="CHEMTRNSDUCR"/>
</dbReference>
<dbReference type="PROSITE" id="PS50885">
    <property type="entry name" value="HAMP"/>
    <property type="match status" value="1"/>
</dbReference>
<dbReference type="KEGG" id="pns:A9D12_10020"/>
<dbReference type="InterPro" id="IPR009050">
    <property type="entry name" value="Globin-like_sf"/>
</dbReference>
<dbReference type="Gene3D" id="1.10.287.950">
    <property type="entry name" value="Methyl-accepting chemotaxis protein"/>
    <property type="match status" value="1"/>
</dbReference>
<evidence type="ECO:0008006" key="8">
    <source>
        <dbReference type="Google" id="ProtNLM"/>
    </source>
</evidence>
<evidence type="ECO:0000313" key="6">
    <source>
        <dbReference type="EMBL" id="ANK13222.1"/>
    </source>
</evidence>
<protein>
    <recommendedName>
        <fullName evidence="8">Chemotaxis protein</fullName>
    </recommendedName>
</protein>
<dbReference type="SMART" id="SM00283">
    <property type="entry name" value="MA"/>
    <property type="match status" value="1"/>
</dbReference>
<dbReference type="SUPFAM" id="SSF58104">
    <property type="entry name" value="Methyl-accepting chemotaxis protein (MCP) signaling domain"/>
    <property type="match status" value="1"/>
</dbReference>
<proteinExistence type="inferred from homology"/>
<dbReference type="OrthoDB" id="7408459at2"/>
<dbReference type="InterPro" id="IPR051310">
    <property type="entry name" value="MCP_chemotaxis"/>
</dbReference>
<keyword evidence="7" id="KW-1185">Reference proteome</keyword>
<evidence type="ECO:0000313" key="7">
    <source>
        <dbReference type="Proteomes" id="UP000078263"/>
    </source>
</evidence>
<dbReference type="InterPro" id="IPR003660">
    <property type="entry name" value="HAMP_dom"/>
</dbReference>
<dbReference type="InterPro" id="IPR012292">
    <property type="entry name" value="Globin/Proto"/>
</dbReference>
<feature type="domain" description="HAMP" evidence="5">
    <location>
        <begin position="171"/>
        <end position="215"/>
    </location>
</feature>
<dbReference type="InterPro" id="IPR004090">
    <property type="entry name" value="Chemotax_Me-accpt_rcpt"/>
</dbReference>
<dbReference type="InterPro" id="IPR044398">
    <property type="entry name" value="Globin-sensor_dom"/>
</dbReference>
<sequence>MAIDPLKERLDYYGLADVRQGVLTGVGRALKRRLDEALDGFYRVIASRRELSAHFDSPQQMDRAKAMQAEHWLAVFRDGVDQRFYDRATRIGNVHARIGLEPKWYVGAYGLVLDELITAIIAPGWRGMLPWRRAQARQVATLVKIALLDIDLALSGYFHNSEERVRLLVSDKLGTALAQVSGGDLTARIDGFPTEYEQVQHNFNAALGTLSETLGRVMAGMGSMSAGATEIRSAADDLSRRTEEQAANLEETASAIASINASVQESASTSAGARSTINATTTRATEGTQIVSEAVGAMQQIESSSQEITSIIAVIESISFQTNLLALNAGVEAARAGEAGKGFAVVANEVRALAQRCAEAADEVKALISASSVQVNRGVDLVGRSGDAFAAITRDIAALSGAIQTLADSAAMQAENLSQINTVVGELDRSTQQNAAMAEECTAAATSLTREAGLLDSALAQFDVGARGLHAGAPIDLRLGRAA</sequence>
<comment type="similarity">
    <text evidence="2">Belongs to the methyl-accepting chemotaxis (MCP) protein family.</text>
</comment>
<dbReference type="GO" id="GO:0007165">
    <property type="term" value="P:signal transduction"/>
    <property type="evidence" value="ECO:0007669"/>
    <property type="project" value="UniProtKB-KW"/>
</dbReference>
<dbReference type="PANTHER" id="PTHR43531:SF11">
    <property type="entry name" value="METHYL-ACCEPTING CHEMOTAXIS PROTEIN 3"/>
    <property type="match status" value="1"/>
</dbReference>
<evidence type="ECO:0000256" key="2">
    <source>
        <dbReference type="ARBA" id="ARBA00029447"/>
    </source>
</evidence>
<dbReference type="Gene3D" id="1.10.490.10">
    <property type="entry name" value="Globins"/>
    <property type="match status" value="1"/>
</dbReference>
<keyword evidence="1" id="KW-0145">Chemotaxis</keyword>
<dbReference type="GO" id="GO:0020037">
    <property type="term" value="F:heme binding"/>
    <property type="evidence" value="ECO:0007669"/>
    <property type="project" value="InterPro"/>
</dbReference>
<dbReference type="CDD" id="cd01068">
    <property type="entry name" value="globin_sensor"/>
    <property type="match status" value="1"/>
</dbReference>
<dbReference type="SUPFAM" id="SSF46458">
    <property type="entry name" value="Globin-like"/>
    <property type="match status" value="1"/>
</dbReference>
<dbReference type="PROSITE" id="PS50111">
    <property type="entry name" value="CHEMOTAXIS_TRANSDUC_2"/>
    <property type="match status" value="1"/>
</dbReference>
<dbReference type="STRING" id="1112.A9D12_10020"/>
<evidence type="ECO:0000256" key="1">
    <source>
        <dbReference type="ARBA" id="ARBA00022500"/>
    </source>
</evidence>
<dbReference type="Pfam" id="PF11563">
    <property type="entry name" value="Protoglobin"/>
    <property type="match status" value="1"/>
</dbReference>
<dbReference type="Pfam" id="PF00015">
    <property type="entry name" value="MCPsignal"/>
    <property type="match status" value="1"/>
</dbReference>
<dbReference type="RefSeq" id="WP_068351383.1">
    <property type="nucleotide sequence ID" value="NZ_CP016033.1"/>
</dbReference>
<gene>
    <name evidence="6" type="ORF">A9D12_10020</name>
</gene>
<dbReference type="CDD" id="cd11386">
    <property type="entry name" value="MCP_signal"/>
    <property type="match status" value="1"/>
</dbReference>